<evidence type="ECO:0000256" key="1">
    <source>
        <dbReference type="ARBA" id="ARBA00007569"/>
    </source>
</evidence>
<dbReference type="HAMAP" id="MF_01357">
    <property type="entry name" value="NDH1_NuoC"/>
    <property type="match status" value="1"/>
</dbReference>
<keyword evidence="3" id="KW-0874">Quinone</keyword>
<comment type="subunit">
    <text evidence="3">NDH-1 is composed of 14 different subunits. Subunits NuoB, C, D, E, F, and G constitute the peripheral sector of the complex.</text>
</comment>
<dbReference type="GO" id="GO:0005886">
    <property type="term" value="C:plasma membrane"/>
    <property type="evidence" value="ECO:0007669"/>
    <property type="project" value="UniProtKB-SubCell"/>
</dbReference>
<dbReference type="GO" id="GO:0050136">
    <property type="term" value="F:NADH dehydrogenase (quinone) (non-electrogenic) activity"/>
    <property type="evidence" value="ECO:0007669"/>
    <property type="project" value="UniProtKB-UniRule"/>
</dbReference>
<reference evidence="7" key="1">
    <citation type="submission" date="2016-11" db="EMBL/GenBank/DDBJ databases">
        <title>Actinomyces gypaetusis sp. nov. isolated from Gypaetus barbatus in Qinghai Tibet Plateau China.</title>
        <authorList>
            <person name="Meng X."/>
        </authorList>
    </citation>
    <scope>NUCLEOTIDE SEQUENCE [LARGE SCALE GENOMIC DNA]</scope>
    <source>
        <strain evidence="7">DSM 15383</strain>
    </source>
</reference>
<comment type="catalytic activity">
    <reaction evidence="3">
        <text>a quinone + NADH + 5 H(+)(in) = a quinol + NAD(+) + 4 H(+)(out)</text>
        <dbReference type="Rhea" id="RHEA:57888"/>
        <dbReference type="ChEBI" id="CHEBI:15378"/>
        <dbReference type="ChEBI" id="CHEBI:24646"/>
        <dbReference type="ChEBI" id="CHEBI:57540"/>
        <dbReference type="ChEBI" id="CHEBI:57945"/>
        <dbReference type="ChEBI" id="CHEBI:132124"/>
    </reaction>
</comment>
<dbReference type="RefSeq" id="WP_075361762.1">
    <property type="nucleotide sequence ID" value="NZ_MPDM01000005.1"/>
</dbReference>
<feature type="region of interest" description="Disordered" evidence="4">
    <location>
        <begin position="1"/>
        <end position="34"/>
    </location>
</feature>
<keyword evidence="7" id="KW-1185">Reference proteome</keyword>
<proteinExistence type="inferred from homology"/>
<dbReference type="PANTHER" id="PTHR10884">
    <property type="entry name" value="NADH DEHYDROGENASE UBIQUINONE IRON-SULFUR PROTEIN 3"/>
    <property type="match status" value="1"/>
</dbReference>
<evidence type="ECO:0000256" key="3">
    <source>
        <dbReference type="HAMAP-Rule" id="MF_01357"/>
    </source>
</evidence>
<dbReference type="InterPro" id="IPR037232">
    <property type="entry name" value="NADH_quin_OxRdtase_su_C/D-like"/>
</dbReference>
<feature type="domain" description="NADH:ubiquinone oxidoreductase 30kDa subunit" evidence="5">
    <location>
        <begin position="100"/>
        <end position="220"/>
    </location>
</feature>
<comment type="function">
    <text evidence="3">NDH-1 shuttles electrons from NADH, via FMN and iron-sulfur (Fe-S) centers, to quinones in the respiratory chain. The immediate electron acceptor for the enzyme in this species is believed to be a menaquinone. Couples the redox reaction to proton translocation (for every two electrons transferred, four hydrogen ions are translocated across the cytoplasmic membrane), and thus conserves the redox energy in a proton gradient.</text>
</comment>
<evidence type="ECO:0000256" key="4">
    <source>
        <dbReference type="SAM" id="MobiDB-lite"/>
    </source>
</evidence>
<keyword evidence="3" id="KW-0472">Membrane</keyword>
<evidence type="ECO:0000313" key="7">
    <source>
        <dbReference type="Proteomes" id="UP000186465"/>
    </source>
</evidence>
<dbReference type="EMBL" id="MPDM01000005">
    <property type="protein sequence ID" value="OKL48733.1"/>
    <property type="molecule type" value="Genomic_DNA"/>
</dbReference>
<dbReference type="PANTHER" id="PTHR10884:SF14">
    <property type="entry name" value="NADH DEHYDROGENASE [UBIQUINONE] IRON-SULFUR PROTEIN 3, MITOCHONDRIAL"/>
    <property type="match status" value="1"/>
</dbReference>
<comment type="subcellular location">
    <subcellularLocation>
        <location evidence="3">Cell membrane</location>
        <topology evidence="3">Peripheral membrane protein</topology>
        <orientation evidence="3">Cytoplasmic side</orientation>
    </subcellularLocation>
</comment>
<sequence>MSEEQNLNAEIAKPSDRRSPEPHPVAARHGQFGVTGSGDTSGFGGLVQPVVLPGESARPYGSWFDEVVDILEELIAEGGLKVGEVIERVVVQNDELTIFINREHIRAVALMLRNDQDLRFELCLGVSGVHYPHDQGAELHAVYHLFSITHSRLLRLEVTCPDADPHIPSIVETYPGNDWHERETWDLMGIVFDGHPALTRTAMPDDWIGHPQRKDYPLGGIPVEYKGATVPPADTRRSYN</sequence>
<protein>
    <recommendedName>
        <fullName evidence="3">NADH-quinone oxidoreductase subunit C</fullName>
        <ecNumber evidence="3">7.1.1.-</ecNumber>
    </recommendedName>
    <alternativeName>
        <fullName evidence="3">NADH dehydrogenase I subunit C</fullName>
    </alternativeName>
    <alternativeName>
        <fullName evidence="3">NDH-1 subunit C</fullName>
    </alternativeName>
</protein>
<dbReference type="SUPFAM" id="SSF143243">
    <property type="entry name" value="Nqo5-like"/>
    <property type="match status" value="1"/>
</dbReference>
<keyword evidence="3" id="KW-1003">Cell membrane</keyword>
<comment type="caution">
    <text evidence="6">The sequence shown here is derived from an EMBL/GenBank/DDBJ whole genome shotgun (WGS) entry which is preliminary data.</text>
</comment>
<keyword evidence="2 3" id="KW-0813">Transport</keyword>
<dbReference type="OrthoDB" id="9803286at2"/>
<gene>
    <name evidence="3" type="primary">nuoC</name>
    <name evidence="6" type="ORF">BM477_05940</name>
</gene>
<keyword evidence="3" id="KW-0520">NAD</keyword>
<dbReference type="EC" id="7.1.1.-" evidence="3"/>
<dbReference type="Proteomes" id="UP000186465">
    <property type="component" value="Unassembled WGS sequence"/>
</dbReference>
<dbReference type="NCBIfam" id="TIGR01961">
    <property type="entry name" value="NuoC_fam"/>
    <property type="match status" value="1"/>
</dbReference>
<dbReference type="GO" id="GO:0048038">
    <property type="term" value="F:quinone binding"/>
    <property type="evidence" value="ECO:0007669"/>
    <property type="project" value="UniProtKB-KW"/>
</dbReference>
<dbReference type="Gene3D" id="3.30.460.80">
    <property type="entry name" value="NADH:ubiquinone oxidoreductase, 30kDa subunit"/>
    <property type="match status" value="1"/>
</dbReference>
<dbReference type="NCBIfam" id="NF005856">
    <property type="entry name" value="PRK07785.1"/>
    <property type="match status" value="1"/>
</dbReference>
<evidence type="ECO:0000256" key="2">
    <source>
        <dbReference type="ARBA" id="ARBA00022448"/>
    </source>
</evidence>
<dbReference type="STRING" id="156892.BM477_05940"/>
<dbReference type="AlphaFoldDB" id="A0A1Q5PMI4"/>
<organism evidence="6 7">
    <name type="scientific">Boudabousia marimammalium</name>
    <dbReference type="NCBI Taxonomy" id="156892"/>
    <lineage>
        <taxon>Bacteria</taxon>
        <taxon>Bacillati</taxon>
        <taxon>Actinomycetota</taxon>
        <taxon>Actinomycetes</taxon>
        <taxon>Actinomycetales</taxon>
        <taxon>Actinomycetaceae</taxon>
        <taxon>Boudabousia</taxon>
    </lineage>
</organism>
<accession>A0A1Q5PMI4</accession>
<dbReference type="GO" id="GO:0008137">
    <property type="term" value="F:NADH dehydrogenase (ubiquinone) activity"/>
    <property type="evidence" value="ECO:0007669"/>
    <property type="project" value="InterPro"/>
</dbReference>
<evidence type="ECO:0000313" key="6">
    <source>
        <dbReference type="EMBL" id="OKL48733.1"/>
    </source>
</evidence>
<dbReference type="InterPro" id="IPR001268">
    <property type="entry name" value="NADH_UbQ_OxRdtase_30kDa_su"/>
</dbReference>
<keyword evidence="3" id="KW-1278">Translocase</keyword>
<dbReference type="InterPro" id="IPR010218">
    <property type="entry name" value="NADH_DH_suC"/>
</dbReference>
<dbReference type="Pfam" id="PF00329">
    <property type="entry name" value="Complex1_30kDa"/>
    <property type="match status" value="1"/>
</dbReference>
<name>A0A1Q5PMI4_9ACTO</name>
<evidence type="ECO:0000259" key="5">
    <source>
        <dbReference type="Pfam" id="PF00329"/>
    </source>
</evidence>
<comment type="similarity">
    <text evidence="1 3">Belongs to the complex I 30 kDa subunit family.</text>
</comment>